<dbReference type="Proteomes" id="UP001165083">
    <property type="component" value="Unassembled WGS sequence"/>
</dbReference>
<organism evidence="1 2">
    <name type="scientific">Phytophthora lilii</name>
    <dbReference type="NCBI Taxonomy" id="2077276"/>
    <lineage>
        <taxon>Eukaryota</taxon>
        <taxon>Sar</taxon>
        <taxon>Stramenopiles</taxon>
        <taxon>Oomycota</taxon>
        <taxon>Peronosporomycetes</taxon>
        <taxon>Peronosporales</taxon>
        <taxon>Peronosporaceae</taxon>
        <taxon>Phytophthora</taxon>
    </lineage>
</organism>
<keyword evidence="2" id="KW-1185">Reference proteome</keyword>
<sequence>MCSATSDMKMLDISNYVPAGTSYDKYLTTYVGGCKCDDKIRCVCGLGEGLFPYEYITAFNVLNQTTIPPKSAFDSKLRGTSITKDGYERVKFVWEYYEMKSIKNLLIWYNNLDAVPFIKAIKAQRELFKRFDLDMFADGVSLPGLSEKAMYQTCFNNLQHPDKKPAYAFQFPAKRMGGASADRINNNLGHIDGNILISCVKCNSARKDMTLGGFRYKKLLEFNSDRLVYSIDREEKDIYAKMKSNIAGGPSIIFNRYAKRNETKIRGGKVCKKIIGYDVNALYLWALGSEMPCGRLITVEACEGIIDDINADKRPAFQSINIFLSHSYFATDKMIRLNSEIVAILRANSKRDLQMIVKDLNINNIDDKKMMIAYNKAIGRGKGQVLLVDSLKSQLRYNFNEVINPDEP</sequence>
<dbReference type="EMBL" id="BSXW01001827">
    <property type="protein sequence ID" value="GMF39377.1"/>
    <property type="molecule type" value="Genomic_DNA"/>
</dbReference>
<name>A0A9W6XIL0_9STRA</name>
<dbReference type="PANTHER" id="PTHR33206:SF1">
    <property type="entry name" value="DNA-DIRECTED DNA POLYMERASE"/>
    <property type="match status" value="1"/>
</dbReference>
<protein>
    <submittedName>
        <fullName evidence="1">Unnamed protein product</fullName>
    </submittedName>
</protein>
<gene>
    <name evidence="1" type="ORF">Plil01_001630200</name>
</gene>
<dbReference type="AlphaFoldDB" id="A0A9W6XIL0"/>
<comment type="caution">
    <text evidence="1">The sequence shown here is derived from an EMBL/GenBank/DDBJ whole genome shotgun (WGS) entry which is preliminary data.</text>
</comment>
<dbReference type="OrthoDB" id="111907at2759"/>
<dbReference type="PANTHER" id="PTHR33206">
    <property type="entry name" value="PROTEIN CBG10425"/>
    <property type="match status" value="1"/>
</dbReference>
<reference evidence="1" key="1">
    <citation type="submission" date="2023-04" db="EMBL/GenBank/DDBJ databases">
        <title>Phytophthora lilii NBRC 32176.</title>
        <authorList>
            <person name="Ichikawa N."/>
            <person name="Sato H."/>
            <person name="Tonouchi N."/>
        </authorList>
    </citation>
    <scope>NUCLEOTIDE SEQUENCE</scope>
    <source>
        <strain evidence="1">NBRC 32176</strain>
    </source>
</reference>
<evidence type="ECO:0000313" key="2">
    <source>
        <dbReference type="Proteomes" id="UP001165083"/>
    </source>
</evidence>
<evidence type="ECO:0000313" key="1">
    <source>
        <dbReference type="EMBL" id="GMF39377.1"/>
    </source>
</evidence>
<accession>A0A9W6XIL0</accession>
<proteinExistence type="predicted"/>